<dbReference type="SFLD" id="SFLDS00005">
    <property type="entry name" value="Isoprenoid_Synthase_Type_I"/>
    <property type="match status" value="2"/>
</dbReference>
<evidence type="ECO:0000256" key="4">
    <source>
        <dbReference type="ARBA" id="ARBA00022842"/>
    </source>
</evidence>
<dbReference type="Pfam" id="PF01397">
    <property type="entry name" value="Terpene_synth"/>
    <property type="match status" value="2"/>
</dbReference>
<dbReference type="AlphaFoldDB" id="A0A9J5WU07"/>
<accession>A0A9J5WU07</accession>
<dbReference type="GO" id="GO:0016102">
    <property type="term" value="P:diterpenoid biosynthetic process"/>
    <property type="evidence" value="ECO:0007669"/>
    <property type="project" value="InterPro"/>
</dbReference>
<dbReference type="EMBL" id="JACXVP010000010">
    <property type="protein sequence ID" value="KAG5578783.1"/>
    <property type="molecule type" value="Genomic_DNA"/>
</dbReference>
<proteinExistence type="predicted"/>
<comment type="caution">
    <text evidence="8">The sequence shown here is derived from an EMBL/GenBank/DDBJ whole genome shotgun (WGS) entry which is preliminary data.</text>
</comment>
<evidence type="ECO:0000256" key="2">
    <source>
        <dbReference type="ARBA" id="ARBA00004721"/>
    </source>
</evidence>
<dbReference type="Pfam" id="PF03936">
    <property type="entry name" value="Terpene_synth_C"/>
    <property type="match status" value="2"/>
</dbReference>
<evidence type="ECO:0000256" key="3">
    <source>
        <dbReference type="ARBA" id="ARBA00022723"/>
    </source>
</evidence>
<feature type="domain" description="Terpene synthase N-terminal" evidence="6">
    <location>
        <begin position="611"/>
        <end position="673"/>
    </location>
</feature>
<dbReference type="SFLD" id="SFLDG01019">
    <property type="entry name" value="Terpene_Cyclase_Like_1_C_Termi"/>
    <property type="match status" value="2"/>
</dbReference>
<keyword evidence="9" id="KW-1185">Reference proteome</keyword>
<dbReference type="PANTHER" id="PTHR31225">
    <property type="entry name" value="OS04G0344100 PROTEIN-RELATED"/>
    <property type="match status" value="1"/>
</dbReference>
<evidence type="ECO:0000259" key="7">
    <source>
        <dbReference type="Pfam" id="PF03936"/>
    </source>
</evidence>
<dbReference type="InterPro" id="IPR044814">
    <property type="entry name" value="Terpene_cyclase_plant_C1"/>
</dbReference>
<dbReference type="InterPro" id="IPR050148">
    <property type="entry name" value="Terpene_synthase-like"/>
</dbReference>
<keyword evidence="5" id="KW-0456">Lyase</keyword>
<dbReference type="SUPFAM" id="SSF48239">
    <property type="entry name" value="Terpenoid cyclases/Protein prenyltransferases"/>
    <property type="match status" value="2"/>
</dbReference>
<dbReference type="InterPro" id="IPR001906">
    <property type="entry name" value="Terpene_synth_N"/>
</dbReference>
<feature type="domain" description="Terpene synthase N-terminal" evidence="6">
    <location>
        <begin position="17"/>
        <end position="152"/>
    </location>
</feature>
<name>A0A9J5WU07_SOLCO</name>
<evidence type="ECO:0000259" key="6">
    <source>
        <dbReference type="Pfam" id="PF01397"/>
    </source>
</evidence>
<dbReference type="InterPro" id="IPR034741">
    <property type="entry name" value="Terpene_cyclase-like_1_C"/>
</dbReference>
<evidence type="ECO:0000256" key="5">
    <source>
        <dbReference type="ARBA" id="ARBA00023239"/>
    </source>
</evidence>
<reference evidence="8 9" key="1">
    <citation type="submission" date="2020-09" db="EMBL/GenBank/DDBJ databases">
        <title>De no assembly of potato wild relative species, Solanum commersonii.</title>
        <authorList>
            <person name="Cho K."/>
        </authorList>
    </citation>
    <scope>NUCLEOTIDE SEQUENCE [LARGE SCALE GENOMIC DNA]</scope>
    <source>
        <strain evidence="8">LZ3.2</strain>
        <tissue evidence="8">Leaf</tissue>
    </source>
</reference>
<evidence type="ECO:0000313" key="8">
    <source>
        <dbReference type="EMBL" id="KAG5578783.1"/>
    </source>
</evidence>
<dbReference type="Gene3D" id="1.50.10.130">
    <property type="entry name" value="Terpene synthase, N-terminal domain"/>
    <property type="match status" value="2"/>
</dbReference>
<dbReference type="PANTHER" id="PTHR31225:SF0">
    <property type="entry name" value="S-(+)-LINALOOL SYNTHASE, CHLOROPLASTIC"/>
    <property type="match status" value="1"/>
</dbReference>
<dbReference type="Gene3D" id="1.10.600.10">
    <property type="entry name" value="Farnesyl Diphosphate Synthase"/>
    <property type="match status" value="2"/>
</dbReference>
<dbReference type="OrthoDB" id="1262678at2759"/>
<feature type="domain" description="Terpene synthase metal-binding" evidence="7">
    <location>
        <begin position="741"/>
        <end position="979"/>
    </location>
</feature>
<evidence type="ECO:0000313" key="9">
    <source>
        <dbReference type="Proteomes" id="UP000824120"/>
    </source>
</evidence>
<organism evidence="8 9">
    <name type="scientific">Solanum commersonii</name>
    <name type="common">Commerson's wild potato</name>
    <name type="synonym">Commerson's nightshade</name>
    <dbReference type="NCBI Taxonomy" id="4109"/>
    <lineage>
        <taxon>Eukaryota</taxon>
        <taxon>Viridiplantae</taxon>
        <taxon>Streptophyta</taxon>
        <taxon>Embryophyta</taxon>
        <taxon>Tracheophyta</taxon>
        <taxon>Spermatophyta</taxon>
        <taxon>Magnoliopsida</taxon>
        <taxon>eudicotyledons</taxon>
        <taxon>Gunneridae</taxon>
        <taxon>Pentapetalae</taxon>
        <taxon>asterids</taxon>
        <taxon>lamiids</taxon>
        <taxon>Solanales</taxon>
        <taxon>Solanaceae</taxon>
        <taxon>Solanoideae</taxon>
        <taxon>Solaneae</taxon>
        <taxon>Solanum</taxon>
    </lineage>
</organism>
<sequence>MQDGFNSTKFGLLVKDVKYALRTQINSTNNLALVDALQRMGIEHHFQQEIQSILQKEYDQSACFLKYQNRHDISLCFRLLRQEGYHVSADVFKKFKNNDDGTFGLNLSQDVNGLIGLYEASQLGVEGEHILDEVAIFSGDHLNACLANSDSCDEARIIKETLKYPYHKSLASCKAKSFINNFKGINGWGKSTLQELANIEYSITQEIHQHELAQVSGWWRSLGLAEDLKLLRDQPLKWYAWPMTMLNDPKMSQQRIELAKCISFVYVIDDIFDVYGTIEELTLFTQAVKRWELVAMLDLPEYMRSTYKALYDTINDIGYNIHKIYGQNPTQNLRNAWVSLCNAFLKEAKWFASGVVPTTDEYLKNGIVSSGVHAVLVHMFYLLGLGVSSIHLEDVSAISSSVATILRLWDDLGSAKDENQEGKDGSYIECYMKENKDASIELAREHVINLIEDEWKKLNKEHLHLMSPSSRSFSKASLNCARIVPLMYNYDDNQSLPVLQEYIKSMLYGDVAEFSASYRYIFLPEMRFYLDEVLRSWTSENVPSPGRTLNRSYPISMSYFTEMMVEFYCFDRSMLLRFPIEYQGEASTKEFIRENQKDIQLATSRSEEELDVFKRFKNNDDGTFGLNLSQDVNGLIGLYEASQLGVEGEHILDEVANFSGDHLNECLATSDSCDEARIIKETLKYPYHKSLASCKAKSFINNFKGINGWGRRTLQELANMDYSITKEIHQHEVVQVSRWWKSLGLAEELKLLRDQPLKWYTWPMAVLQDPRISQQRIELAKCISFVYVIDDIFDVYGTIEELTLFTQAVNRWELSAMVDLPEYMRSTYKALYNTINSIGYNIYKIYGQNPTQNLRNTWGNLCNAFLKEAKWFASGVVPSTNEYLKNGLVSSGFGTILVHMFYILGLSVNSNIHLKDISSMSSSGAMILRLWDDLGSAKDENQEGKDGSYIECYMKENKDASIVLARGHVINLIEDEWKKLNKEHLHLMISPSSRSFSKASLNSARMVPLMYSYDDNQSLPILQEYISLCCMVIYQCELPFHELPRLQSTTI</sequence>
<dbReference type="FunFam" id="1.10.600.10:FF:000005">
    <property type="entry name" value="Ent-kaur-16-ene synthase, chloroplastic"/>
    <property type="match status" value="1"/>
</dbReference>
<feature type="domain" description="Terpene synthase metal-binding" evidence="7">
    <location>
        <begin position="221"/>
        <end position="457"/>
    </location>
</feature>
<dbReference type="GO" id="GO:0010333">
    <property type="term" value="F:terpene synthase activity"/>
    <property type="evidence" value="ECO:0007669"/>
    <property type="project" value="InterPro"/>
</dbReference>
<dbReference type="SUPFAM" id="SSF48576">
    <property type="entry name" value="Terpenoid synthases"/>
    <property type="match status" value="2"/>
</dbReference>
<dbReference type="InterPro" id="IPR005630">
    <property type="entry name" value="Terpene_synthase_metal-bd"/>
</dbReference>
<dbReference type="CDD" id="cd00684">
    <property type="entry name" value="Terpene_cyclase_plant_C1"/>
    <property type="match status" value="1"/>
</dbReference>
<dbReference type="Proteomes" id="UP000824120">
    <property type="component" value="Chromosome 10"/>
</dbReference>
<dbReference type="InterPro" id="IPR008930">
    <property type="entry name" value="Terpenoid_cyclase/PrenylTrfase"/>
</dbReference>
<evidence type="ECO:0000256" key="1">
    <source>
        <dbReference type="ARBA" id="ARBA00001946"/>
    </source>
</evidence>
<keyword evidence="4" id="KW-0460">Magnesium</keyword>
<protein>
    <submittedName>
        <fullName evidence="8">Uncharacterized protein</fullName>
    </submittedName>
</protein>
<comment type="cofactor">
    <cofactor evidence="1">
        <name>Mg(2+)</name>
        <dbReference type="ChEBI" id="CHEBI:18420"/>
    </cofactor>
</comment>
<keyword evidence="3" id="KW-0479">Metal-binding</keyword>
<gene>
    <name evidence="8" type="ORF">H5410_049410</name>
</gene>
<dbReference type="GO" id="GO:0000287">
    <property type="term" value="F:magnesium ion binding"/>
    <property type="evidence" value="ECO:0007669"/>
    <property type="project" value="InterPro"/>
</dbReference>
<dbReference type="InterPro" id="IPR008949">
    <property type="entry name" value="Isoprenoid_synthase_dom_sf"/>
</dbReference>
<comment type="pathway">
    <text evidence="2">Secondary metabolite biosynthesis; terpenoid biosynthesis.</text>
</comment>
<dbReference type="InterPro" id="IPR036965">
    <property type="entry name" value="Terpene_synth_N_sf"/>
</dbReference>